<name>A0A1Z5TAA9_HORWE</name>
<dbReference type="InterPro" id="IPR036322">
    <property type="entry name" value="WD40_repeat_dom_sf"/>
</dbReference>
<dbReference type="Gene3D" id="2.130.10.10">
    <property type="entry name" value="YVTN repeat-like/Quinoprotein amine dehydrogenase"/>
    <property type="match status" value="1"/>
</dbReference>
<evidence type="ECO:0000256" key="1">
    <source>
        <dbReference type="SAM" id="MobiDB-lite"/>
    </source>
</evidence>
<dbReference type="SUPFAM" id="SSF81383">
    <property type="entry name" value="F-box domain"/>
    <property type="match status" value="1"/>
</dbReference>
<dbReference type="PROSITE" id="PS50181">
    <property type="entry name" value="FBOX"/>
    <property type="match status" value="1"/>
</dbReference>
<dbReference type="Proteomes" id="UP000194280">
    <property type="component" value="Unassembled WGS sequence"/>
</dbReference>
<evidence type="ECO:0000259" key="2">
    <source>
        <dbReference type="PROSITE" id="PS50181"/>
    </source>
</evidence>
<accession>A0A1Z5TAA9</accession>
<keyword evidence="4" id="KW-1185">Reference proteome</keyword>
<dbReference type="InterPro" id="IPR015943">
    <property type="entry name" value="WD40/YVTN_repeat-like_dom_sf"/>
</dbReference>
<feature type="compositionally biased region" description="Polar residues" evidence="1">
    <location>
        <begin position="279"/>
        <end position="289"/>
    </location>
</feature>
<feature type="region of interest" description="Disordered" evidence="1">
    <location>
        <begin position="269"/>
        <end position="289"/>
    </location>
</feature>
<dbReference type="AlphaFoldDB" id="A0A1Z5TAA9"/>
<proteinExistence type="predicted"/>
<dbReference type="STRING" id="1157616.A0A1Z5TAA9"/>
<protein>
    <recommendedName>
        <fullName evidence="2">F-box domain-containing protein</fullName>
    </recommendedName>
</protein>
<feature type="domain" description="F-box" evidence="2">
    <location>
        <begin position="4"/>
        <end position="53"/>
    </location>
</feature>
<gene>
    <name evidence="3" type="ORF">BTJ68_07179</name>
</gene>
<evidence type="ECO:0000313" key="4">
    <source>
        <dbReference type="Proteomes" id="UP000194280"/>
    </source>
</evidence>
<dbReference type="SUPFAM" id="SSF50978">
    <property type="entry name" value="WD40 repeat-like"/>
    <property type="match status" value="1"/>
</dbReference>
<dbReference type="InterPro" id="IPR001810">
    <property type="entry name" value="F-box_dom"/>
</dbReference>
<dbReference type="EMBL" id="MUNK01000083">
    <property type="protein sequence ID" value="OTA32969.1"/>
    <property type="molecule type" value="Genomic_DNA"/>
</dbReference>
<dbReference type="InterPro" id="IPR036047">
    <property type="entry name" value="F-box-like_dom_sf"/>
</dbReference>
<dbReference type="VEuPathDB" id="FungiDB:BTJ68_07179"/>
<reference evidence="3 4" key="1">
    <citation type="submission" date="2017-01" db="EMBL/GenBank/DDBJ databases">
        <title>The recent genome duplication of the halophilic yeast Hortaea werneckii: insights from long-read sequencing.</title>
        <authorList>
            <person name="Sinha S."/>
            <person name="Flibotte S."/>
            <person name="Neira M."/>
            <person name="Lenassi M."/>
            <person name="Gostincar C."/>
            <person name="Stajich J.E."/>
            <person name="Nislow C.E."/>
        </authorList>
    </citation>
    <scope>NUCLEOTIDE SEQUENCE [LARGE SCALE GENOMIC DNA]</scope>
    <source>
        <strain evidence="3 4">EXF-2000</strain>
    </source>
</reference>
<sequence length="622" mass="68407">MASKGNLTNLPPELLDHIVEYLPTANAVANLGASSKSLRHAIDTDGWTTFNRTRFPSLHPANTSNQFHTARTLTTLSKAWDRRAFVTTYVEPQGNIIVYPGGKKVDRWKRPKGQTIGFTPQLDVYEEVGQTWQEREEVLAFSAGAEVCVRRERRRGSEENIAWTTYRPLSAYEGRDDVTTLHLLRPKAQQDSEVQRLVSGTANGDLWILSIPEDDSEDIPTSYLVTNGQPVRSSSLLHRPSLDQDLLVGNMGDSRVSLYPIDPSAGKIAPSDSLDIRPPQTNGGHTKNQQRVWSSEFLSPNRIATGIGPSSEPLHIYEILPTGFSKEPVRKFSLQNDLFEPSDEDTVAPAGKKRSSSIYPIAPLPPYNAAGGSVDGNVFLSGAYDGAVRLHDMRSRRDVEMIYSDLTDESAVYSLLPRGQETLVVGGSRHSLLKFFDLRLGSKCYDYSDAAAPSSSGELVRGTAFGPANGHSADRTVSGWNLFLRPSNASSGPGARGNWASRRSLESSVYSLASPSSSSPFLYAGVENAVLELGFTGVLDTNPDPAFFNRRTPQSKRDEETLSLAMYEQDSQMKLCTQRTVGETLMARQQGTEVAYIHGLDERWRVGSGDDGRTWARSERGT</sequence>
<dbReference type="OrthoDB" id="1259151at2759"/>
<comment type="caution">
    <text evidence="3">The sequence shown here is derived from an EMBL/GenBank/DDBJ whole genome shotgun (WGS) entry which is preliminary data.</text>
</comment>
<dbReference type="Pfam" id="PF00646">
    <property type="entry name" value="F-box"/>
    <property type="match status" value="1"/>
</dbReference>
<organism evidence="3 4">
    <name type="scientific">Hortaea werneckii EXF-2000</name>
    <dbReference type="NCBI Taxonomy" id="1157616"/>
    <lineage>
        <taxon>Eukaryota</taxon>
        <taxon>Fungi</taxon>
        <taxon>Dikarya</taxon>
        <taxon>Ascomycota</taxon>
        <taxon>Pezizomycotina</taxon>
        <taxon>Dothideomycetes</taxon>
        <taxon>Dothideomycetidae</taxon>
        <taxon>Mycosphaerellales</taxon>
        <taxon>Teratosphaeriaceae</taxon>
        <taxon>Hortaea</taxon>
    </lineage>
</organism>
<dbReference type="InParanoid" id="A0A1Z5TAA9"/>
<evidence type="ECO:0000313" key="3">
    <source>
        <dbReference type="EMBL" id="OTA32969.1"/>
    </source>
</evidence>